<feature type="compositionally biased region" description="Polar residues" evidence="1">
    <location>
        <begin position="71"/>
        <end position="88"/>
    </location>
</feature>
<organism evidence="2 3">
    <name type="scientific">Protopolystoma xenopodis</name>
    <dbReference type="NCBI Taxonomy" id="117903"/>
    <lineage>
        <taxon>Eukaryota</taxon>
        <taxon>Metazoa</taxon>
        <taxon>Spiralia</taxon>
        <taxon>Lophotrochozoa</taxon>
        <taxon>Platyhelminthes</taxon>
        <taxon>Monogenea</taxon>
        <taxon>Polyopisthocotylea</taxon>
        <taxon>Polystomatidea</taxon>
        <taxon>Polystomatidae</taxon>
        <taxon>Protopolystoma</taxon>
    </lineage>
</organism>
<evidence type="ECO:0000313" key="2">
    <source>
        <dbReference type="EMBL" id="VEL30314.1"/>
    </source>
</evidence>
<dbReference type="AlphaFoldDB" id="A0A3S5CRF6"/>
<keyword evidence="3" id="KW-1185">Reference proteome</keyword>
<feature type="compositionally biased region" description="Basic and acidic residues" evidence="1">
    <location>
        <begin position="89"/>
        <end position="100"/>
    </location>
</feature>
<evidence type="ECO:0000256" key="1">
    <source>
        <dbReference type="SAM" id="MobiDB-lite"/>
    </source>
</evidence>
<reference evidence="2" key="1">
    <citation type="submission" date="2018-11" db="EMBL/GenBank/DDBJ databases">
        <authorList>
            <consortium name="Pathogen Informatics"/>
        </authorList>
    </citation>
    <scope>NUCLEOTIDE SEQUENCE</scope>
</reference>
<dbReference type="Pfam" id="PF00090">
    <property type="entry name" value="TSP_1"/>
    <property type="match status" value="1"/>
</dbReference>
<sequence>MRRTPRMDPGRAFLHRNVTKFVSSALKTTNALKEWRFCSPNEPAQADGRGICPPSDFASKRATSLRDDAETPTTGQPPALAKSTSKADQLTRPDEPRSGKWGDQTRTSQARQEACTMTTWADWSPCLNATCSRLGMIYRWRLFSSPEQREVCQRKAARFHIAQLSYGNILSTL</sequence>
<evidence type="ECO:0000313" key="3">
    <source>
        <dbReference type="Proteomes" id="UP000784294"/>
    </source>
</evidence>
<feature type="region of interest" description="Disordered" evidence="1">
    <location>
        <begin position="43"/>
        <end position="109"/>
    </location>
</feature>
<protein>
    <recommendedName>
        <fullName evidence="4">Spondin domain-containing protein</fullName>
    </recommendedName>
</protein>
<dbReference type="EMBL" id="CAAALY010111228">
    <property type="protein sequence ID" value="VEL30314.1"/>
    <property type="molecule type" value="Genomic_DNA"/>
</dbReference>
<dbReference type="Proteomes" id="UP000784294">
    <property type="component" value="Unassembled WGS sequence"/>
</dbReference>
<proteinExistence type="predicted"/>
<comment type="caution">
    <text evidence="2">The sequence shown here is derived from an EMBL/GenBank/DDBJ whole genome shotgun (WGS) entry which is preliminary data.</text>
</comment>
<accession>A0A3S5CRF6</accession>
<name>A0A3S5CRF6_9PLAT</name>
<evidence type="ECO:0008006" key="4">
    <source>
        <dbReference type="Google" id="ProtNLM"/>
    </source>
</evidence>
<dbReference type="InterPro" id="IPR000884">
    <property type="entry name" value="TSP1_rpt"/>
</dbReference>
<gene>
    <name evidence="2" type="ORF">PXEA_LOCUS23754</name>
</gene>